<dbReference type="PANTHER" id="PTHR12137:SF54">
    <property type="entry name" value="CARBOHYDRATE SULFOTRANSFERASE"/>
    <property type="match status" value="1"/>
</dbReference>
<dbReference type="InterPro" id="IPR005331">
    <property type="entry name" value="Sulfotransferase"/>
</dbReference>
<feature type="region of interest" description="Disordered" evidence="9">
    <location>
        <begin position="1"/>
        <end position="20"/>
    </location>
</feature>
<dbReference type="AlphaFoldDB" id="A0ABD3NNP8"/>
<keyword evidence="5" id="KW-1133">Transmembrane helix</keyword>
<dbReference type="EMBL" id="JALLAZ020001270">
    <property type="protein sequence ID" value="KAL3777700.1"/>
    <property type="molecule type" value="Genomic_DNA"/>
</dbReference>
<feature type="compositionally biased region" description="Acidic residues" evidence="9">
    <location>
        <begin position="92"/>
        <end position="122"/>
    </location>
</feature>
<dbReference type="GO" id="GO:0000139">
    <property type="term" value="C:Golgi membrane"/>
    <property type="evidence" value="ECO:0007669"/>
    <property type="project" value="UniProtKB-SubCell"/>
</dbReference>
<dbReference type="Pfam" id="PF03567">
    <property type="entry name" value="Sulfotransfer_2"/>
    <property type="match status" value="1"/>
</dbReference>
<accession>A0ABD3NNP8</accession>
<name>A0ABD3NNP8_9STRA</name>
<dbReference type="PANTHER" id="PTHR12137">
    <property type="entry name" value="CARBOHYDRATE SULFOTRANSFERASE"/>
    <property type="match status" value="1"/>
</dbReference>
<evidence type="ECO:0000256" key="5">
    <source>
        <dbReference type="ARBA" id="ARBA00022989"/>
    </source>
</evidence>
<keyword evidence="8" id="KW-0325">Glycoprotein</keyword>
<reference evidence="10 11" key="1">
    <citation type="submission" date="2024-10" db="EMBL/GenBank/DDBJ databases">
        <title>Updated reference genomes for cyclostephanoid diatoms.</title>
        <authorList>
            <person name="Roberts W.R."/>
            <person name="Alverson A.J."/>
        </authorList>
    </citation>
    <scope>NUCLEOTIDE SEQUENCE [LARGE SCALE GENOMIC DNA]</scope>
    <source>
        <strain evidence="10 11">AJA276-08</strain>
    </source>
</reference>
<evidence type="ECO:0000256" key="4">
    <source>
        <dbReference type="ARBA" id="ARBA00022692"/>
    </source>
</evidence>
<keyword evidence="3" id="KW-0808">Transferase</keyword>
<evidence type="ECO:0000256" key="9">
    <source>
        <dbReference type="SAM" id="MobiDB-lite"/>
    </source>
</evidence>
<sequence>MALPSDGEANSDTRSETTQSSRLPLSVRTWLILAWLAMCGHIWFASDDSNELFNTHRIDHSFAEPAREMRSMDAKKQHERGGRAYFEKKLIEEEEGEEEAVRDDEVDSDNGDKVDGDDEEEQENHIRLREEDEKNEEDADIDNGGEVYHNKDEEEHQLEGGGGDAEIEALQPIGFEKCCIPAAFKRNNNPSDVDCFGTCFTERACDDMVYPFNSPEEKKLFPSVTLTKEGRDERRRECMSPEKLAPPVEWCQKPHKGTKKGASAHLVRGIPPAGCTVSSHSGGSGAFQHVIIFPSVKLAFCGIPKVGITMWEQFLRFYIGAKDYPSLPHFKLDRTPFQFDQLHPDAQRRIWDDEEWTWAAFIRNPAERLLSGYLDKVKSNSKLKWTDGNLTLEAFIDSLSKTSNFTTVFNANGRLLSHKCNSNNSLIGLSWCSDPHWRPQVFSCGMSERIDRFMYIGDIDYAADQSRELLSHVGLWESHGKHFIDGGVKVGRHPYCNLGSHPYNRTAHVGFQQSDEVDTAYLHAKNSKEKMTKFYTPEMLRKVNEALYPDDYKLWKLVHANGNRLSKGKDLMSKLSSQCKGKSLHP</sequence>
<evidence type="ECO:0000256" key="2">
    <source>
        <dbReference type="ARBA" id="ARBA00006339"/>
    </source>
</evidence>
<dbReference type="GO" id="GO:0008146">
    <property type="term" value="F:sulfotransferase activity"/>
    <property type="evidence" value="ECO:0007669"/>
    <property type="project" value="UniProtKB-ARBA"/>
</dbReference>
<keyword evidence="6" id="KW-0333">Golgi apparatus</keyword>
<keyword evidence="4" id="KW-0812">Transmembrane</keyword>
<evidence type="ECO:0000256" key="7">
    <source>
        <dbReference type="ARBA" id="ARBA00023136"/>
    </source>
</evidence>
<evidence type="ECO:0000256" key="6">
    <source>
        <dbReference type="ARBA" id="ARBA00023034"/>
    </source>
</evidence>
<keyword evidence="7" id="KW-0472">Membrane</keyword>
<protein>
    <recommendedName>
        <fullName evidence="12">Sulfotransferase domain-containing protein</fullName>
    </recommendedName>
</protein>
<evidence type="ECO:0000256" key="1">
    <source>
        <dbReference type="ARBA" id="ARBA00004323"/>
    </source>
</evidence>
<evidence type="ECO:0000313" key="11">
    <source>
        <dbReference type="Proteomes" id="UP001530315"/>
    </source>
</evidence>
<gene>
    <name evidence="10" type="ORF">ACHAW5_010338</name>
</gene>
<evidence type="ECO:0000313" key="10">
    <source>
        <dbReference type="EMBL" id="KAL3777700.1"/>
    </source>
</evidence>
<organism evidence="10 11">
    <name type="scientific">Stephanodiscus triporus</name>
    <dbReference type="NCBI Taxonomy" id="2934178"/>
    <lineage>
        <taxon>Eukaryota</taxon>
        <taxon>Sar</taxon>
        <taxon>Stramenopiles</taxon>
        <taxon>Ochrophyta</taxon>
        <taxon>Bacillariophyta</taxon>
        <taxon>Coscinodiscophyceae</taxon>
        <taxon>Thalassiosirophycidae</taxon>
        <taxon>Stephanodiscales</taxon>
        <taxon>Stephanodiscaceae</taxon>
        <taxon>Stephanodiscus</taxon>
    </lineage>
</organism>
<feature type="compositionally biased region" description="Basic and acidic residues" evidence="9">
    <location>
        <begin position="123"/>
        <end position="132"/>
    </location>
</feature>
<comment type="similarity">
    <text evidence="2">Belongs to the sulfotransferase 2 family.</text>
</comment>
<dbReference type="Proteomes" id="UP001530315">
    <property type="component" value="Unassembled WGS sequence"/>
</dbReference>
<proteinExistence type="inferred from homology"/>
<feature type="region of interest" description="Disordered" evidence="9">
    <location>
        <begin position="92"/>
        <end position="148"/>
    </location>
</feature>
<dbReference type="InterPro" id="IPR018011">
    <property type="entry name" value="Carb_sulfotrans_8-10"/>
</dbReference>
<comment type="subcellular location">
    <subcellularLocation>
        <location evidence="1">Golgi apparatus membrane</location>
        <topology evidence="1">Single-pass type II membrane protein</topology>
    </subcellularLocation>
</comment>
<keyword evidence="11" id="KW-1185">Reference proteome</keyword>
<feature type="compositionally biased region" description="Polar residues" evidence="9">
    <location>
        <begin position="8"/>
        <end position="20"/>
    </location>
</feature>
<evidence type="ECO:0000256" key="8">
    <source>
        <dbReference type="ARBA" id="ARBA00023180"/>
    </source>
</evidence>
<comment type="caution">
    <text evidence="10">The sequence shown here is derived from an EMBL/GenBank/DDBJ whole genome shotgun (WGS) entry which is preliminary data.</text>
</comment>
<evidence type="ECO:0000256" key="3">
    <source>
        <dbReference type="ARBA" id="ARBA00022679"/>
    </source>
</evidence>
<evidence type="ECO:0008006" key="12">
    <source>
        <dbReference type="Google" id="ProtNLM"/>
    </source>
</evidence>
<feature type="compositionally biased region" description="Acidic residues" evidence="9">
    <location>
        <begin position="133"/>
        <end position="143"/>
    </location>
</feature>